<accession>A0A0F9K587</accession>
<comment type="caution">
    <text evidence="1">The sequence shown here is derived from an EMBL/GenBank/DDBJ whole genome shotgun (WGS) entry which is preliminary data.</text>
</comment>
<evidence type="ECO:0000313" key="1">
    <source>
        <dbReference type="EMBL" id="KKM17258.1"/>
    </source>
</evidence>
<sequence>MSNETYEQQMKDSDMIFTQITTGDFDNWKDVKRAIVVLYVPDMTISRSGISHVLKRLERYYTGDNTNGKR</sequence>
<reference evidence="1" key="1">
    <citation type="journal article" date="2015" name="Nature">
        <title>Complex archaea that bridge the gap between prokaryotes and eukaryotes.</title>
        <authorList>
            <person name="Spang A."/>
            <person name="Saw J.H."/>
            <person name="Jorgensen S.L."/>
            <person name="Zaremba-Niedzwiedzka K."/>
            <person name="Martijn J."/>
            <person name="Lind A.E."/>
            <person name="van Eijk R."/>
            <person name="Schleper C."/>
            <person name="Guy L."/>
            <person name="Ettema T.J."/>
        </authorList>
    </citation>
    <scope>NUCLEOTIDE SEQUENCE</scope>
</reference>
<gene>
    <name evidence="1" type="ORF">LCGC14_1677590</name>
</gene>
<dbReference type="EMBL" id="LAZR01014495">
    <property type="protein sequence ID" value="KKM17258.1"/>
    <property type="molecule type" value="Genomic_DNA"/>
</dbReference>
<proteinExistence type="predicted"/>
<organism evidence="1">
    <name type="scientific">marine sediment metagenome</name>
    <dbReference type="NCBI Taxonomy" id="412755"/>
    <lineage>
        <taxon>unclassified sequences</taxon>
        <taxon>metagenomes</taxon>
        <taxon>ecological metagenomes</taxon>
    </lineage>
</organism>
<dbReference type="AlphaFoldDB" id="A0A0F9K587"/>
<name>A0A0F9K587_9ZZZZ</name>
<protein>
    <submittedName>
        <fullName evidence="1">Uncharacterized protein</fullName>
    </submittedName>
</protein>